<evidence type="ECO:0000313" key="2">
    <source>
        <dbReference type="Proteomes" id="UP001249851"/>
    </source>
</evidence>
<protein>
    <submittedName>
        <fullName evidence="1">Uncharacterized protein</fullName>
    </submittedName>
</protein>
<sequence>MNHPFQEVAKEDINETPTDFSEFLAFTTRSNIPLSEEQLLLLKTGVLNSKGSLNKTVIEHGVTRSKYWSSNINHEKRCQDTLWRAWWQLTRAGRFNEIQEGGDVLEEATGEAIPEVRTLRVCGTEIGDFPTVYTIPALKPHEFPVVGTFVDRHIIPGFAYCVRRNGTDDYLFDGVALLLKSIGRGYGKRLTFESEDIENDNFFWSDSNPEEGFVFSIQVVFVGDHFNVVDRKGRVVGETHVKSVGLEQEIKKVSTHKSVINVEVFVKMDCTLKFSSQDHIPEKLRDQSVDICTGGLSLAIKEEKSLKWKTTDVRNLDILDLGKCSFQCFS</sequence>
<evidence type="ECO:0000313" key="1">
    <source>
        <dbReference type="EMBL" id="KAK2570357.1"/>
    </source>
</evidence>
<dbReference type="EMBL" id="JARQWQ010000008">
    <property type="protein sequence ID" value="KAK2570357.1"/>
    <property type="molecule type" value="Genomic_DNA"/>
</dbReference>
<comment type="caution">
    <text evidence="1">The sequence shown here is derived from an EMBL/GenBank/DDBJ whole genome shotgun (WGS) entry which is preliminary data.</text>
</comment>
<dbReference type="AlphaFoldDB" id="A0AAD9QZS3"/>
<name>A0AAD9QZS3_ACRCE</name>
<reference evidence="1" key="2">
    <citation type="journal article" date="2023" name="Science">
        <title>Genomic signatures of disease resistance in endangered staghorn corals.</title>
        <authorList>
            <person name="Vollmer S.V."/>
            <person name="Selwyn J.D."/>
            <person name="Despard B.A."/>
            <person name="Roesel C.L."/>
        </authorList>
    </citation>
    <scope>NUCLEOTIDE SEQUENCE</scope>
    <source>
        <strain evidence="1">K2</strain>
    </source>
</reference>
<reference evidence="1" key="1">
    <citation type="journal article" date="2023" name="G3 (Bethesda)">
        <title>Whole genome assembly and annotation of the endangered Caribbean coral Acropora cervicornis.</title>
        <authorList>
            <person name="Selwyn J.D."/>
            <person name="Vollmer S.V."/>
        </authorList>
    </citation>
    <scope>NUCLEOTIDE SEQUENCE</scope>
    <source>
        <strain evidence="1">K2</strain>
    </source>
</reference>
<organism evidence="1 2">
    <name type="scientific">Acropora cervicornis</name>
    <name type="common">Staghorn coral</name>
    <dbReference type="NCBI Taxonomy" id="6130"/>
    <lineage>
        <taxon>Eukaryota</taxon>
        <taxon>Metazoa</taxon>
        <taxon>Cnidaria</taxon>
        <taxon>Anthozoa</taxon>
        <taxon>Hexacorallia</taxon>
        <taxon>Scleractinia</taxon>
        <taxon>Astrocoeniina</taxon>
        <taxon>Acroporidae</taxon>
        <taxon>Acropora</taxon>
    </lineage>
</organism>
<dbReference type="Proteomes" id="UP001249851">
    <property type="component" value="Unassembled WGS sequence"/>
</dbReference>
<keyword evidence="2" id="KW-1185">Reference proteome</keyword>
<gene>
    <name evidence="1" type="ORF">P5673_005152</name>
</gene>
<accession>A0AAD9QZS3</accession>
<proteinExistence type="predicted"/>